<reference evidence="1 2" key="1">
    <citation type="submission" date="2007-04" db="EMBL/GenBank/DDBJ databases">
        <authorList>
            <person name="Fulton L."/>
            <person name="Clifton S."/>
            <person name="Fulton B."/>
            <person name="Xu J."/>
            <person name="Minx P."/>
            <person name="Pepin K.H."/>
            <person name="Johnson M."/>
            <person name="Thiruvilangam P."/>
            <person name="Bhonagiri V."/>
            <person name="Nash W.E."/>
            <person name="Mardis E.R."/>
            <person name="Wilson R.K."/>
        </authorList>
    </citation>
    <scope>NUCLEOTIDE SEQUENCE [LARGE SCALE GENOMIC DNA]</scope>
    <source>
        <strain evidence="1 2">ATCC 29799</strain>
    </source>
</reference>
<accession>A6NTU1</accession>
<keyword evidence="2" id="KW-1185">Reference proteome</keyword>
<proteinExistence type="predicted"/>
<sequence length="49" mass="5699">MGEEQLRGGHAVTVRNTPGEKRAWRICRRFDGTREPEDLLRALIRAHRS</sequence>
<dbReference type="STRING" id="411467.BACCAP_01620"/>
<reference evidence="1 2" key="2">
    <citation type="submission" date="2007-06" db="EMBL/GenBank/DDBJ databases">
        <title>Draft genome sequence of Pseudoflavonifractor capillosus ATCC 29799.</title>
        <authorList>
            <person name="Sudarsanam P."/>
            <person name="Ley R."/>
            <person name="Guruge J."/>
            <person name="Turnbaugh P.J."/>
            <person name="Mahowald M."/>
            <person name="Liep D."/>
            <person name="Gordon J."/>
        </authorList>
    </citation>
    <scope>NUCLEOTIDE SEQUENCE [LARGE SCALE GENOMIC DNA]</scope>
    <source>
        <strain evidence="1 2">ATCC 29799</strain>
    </source>
</reference>
<dbReference type="EMBL" id="AAXG02000010">
    <property type="protein sequence ID" value="EDN00854.1"/>
    <property type="molecule type" value="Genomic_DNA"/>
</dbReference>
<evidence type="ECO:0000313" key="2">
    <source>
        <dbReference type="Proteomes" id="UP000003639"/>
    </source>
</evidence>
<name>A6NTU1_9FIRM</name>
<dbReference type="Proteomes" id="UP000003639">
    <property type="component" value="Unassembled WGS sequence"/>
</dbReference>
<evidence type="ECO:0000313" key="1">
    <source>
        <dbReference type="EMBL" id="EDN00854.1"/>
    </source>
</evidence>
<dbReference type="AlphaFoldDB" id="A6NTU1"/>
<comment type="caution">
    <text evidence="1">The sequence shown here is derived from an EMBL/GenBank/DDBJ whole genome shotgun (WGS) entry which is preliminary data.</text>
</comment>
<protein>
    <submittedName>
        <fullName evidence="1">Uncharacterized protein</fullName>
    </submittedName>
</protein>
<organism evidence="1 2">
    <name type="scientific">Pseudoflavonifractor capillosus ATCC 29799</name>
    <dbReference type="NCBI Taxonomy" id="411467"/>
    <lineage>
        <taxon>Bacteria</taxon>
        <taxon>Bacillati</taxon>
        <taxon>Bacillota</taxon>
        <taxon>Clostridia</taxon>
        <taxon>Eubacteriales</taxon>
        <taxon>Oscillospiraceae</taxon>
        <taxon>Pseudoflavonifractor</taxon>
    </lineage>
</organism>
<gene>
    <name evidence="1" type="ORF">BACCAP_01620</name>
</gene>